<keyword evidence="6" id="KW-0067">ATP-binding</keyword>
<dbReference type="InterPro" id="IPR011527">
    <property type="entry name" value="ABC1_TM_dom"/>
</dbReference>
<reference evidence="12 13" key="1">
    <citation type="journal article" date="2012" name="Stand. Genomic Sci.">
        <title>Complete genome sequence of the sulfur compounds oxidizing chemolithoautotroph Sulfuricurvum kujiense type strain (YK-1(T)).</title>
        <authorList>
            <person name="Han C."/>
            <person name="Kotsyurbenko O."/>
            <person name="Chertkov O."/>
            <person name="Held B."/>
            <person name="Lapidus A."/>
            <person name="Nolan M."/>
            <person name="Lucas S."/>
            <person name="Hammon N."/>
            <person name="Deshpande S."/>
            <person name="Cheng J.F."/>
            <person name="Tapia R."/>
            <person name="Goodwin L.A."/>
            <person name="Pitluck S."/>
            <person name="Liolios K."/>
            <person name="Pagani I."/>
            <person name="Ivanova N."/>
            <person name="Mavromatis K."/>
            <person name="Mikhailova N."/>
            <person name="Pati A."/>
            <person name="Chen A."/>
            <person name="Palaniappan K."/>
            <person name="Land M."/>
            <person name="Hauser L."/>
            <person name="Chang Y.J."/>
            <person name="Jeffries C.D."/>
            <person name="Brambilla E.M."/>
            <person name="Rohde M."/>
            <person name="Spring S."/>
            <person name="Sikorski J."/>
            <person name="Goker M."/>
            <person name="Woyke T."/>
            <person name="Bristow J."/>
            <person name="Eisen J.A."/>
            <person name="Markowitz V."/>
            <person name="Hugenholtz P."/>
            <person name="Kyrpides N.C."/>
            <person name="Klenk H.P."/>
            <person name="Detter J.C."/>
        </authorList>
    </citation>
    <scope>NUCLEOTIDE SEQUENCE [LARGE SCALE GENOMIC DNA]</scope>
    <source>
        <strain evidence="13">ATCC BAA-921 / DSM 16994 / JCM 11577 / YK-1</strain>
    </source>
</reference>
<dbReference type="GO" id="GO:0034040">
    <property type="term" value="F:ATPase-coupled lipid transmembrane transporter activity"/>
    <property type="evidence" value="ECO:0007669"/>
    <property type="project" value="TreeGrafter"/>
</dbReference>
<organism evidence="12 13">
    <name type="scientific">Sulfuricurvum kujiense (strain ATCC BAA-921 / DSM 16994 / JCM 11577 / YK-1)</name>
    <dbReference type="NCBI Taxonomy" id="709032"/>
    <lineage>
        <taxon>Bacteria</taxon>
        <taxon>Pseudomonadati</taxon>
        <taxon>Campylobacterota</taxon>
        <taxon>Epsilonproteobacteria</taxon>
        <taxon>Campylobacterales</taxon>
        <taxon>Sulfurimonadaceae</taxon>
        <taxon>Sulfuricurvum</taxon>
    </lineage>
</organism>
<dbReference type="Gene3D" id="3.40.50.300">
    <property type="entry name" value="P-loop containing nucleotide triphosphate hydrolases"/>
    <property type="match status" value="1"/>
</dbReference>
<feature type="transmembrane region" description="Helical" evidence="9">
    <location>
        <begin position="24"/>
        <end position="49"/>
    </location>
</feature>
<evidence type="ECO:0000259" key="11">
    <source>
        <dbReference type="PROSITE" id="PS50929"/>
    </source>
</evidence>
<dbReference type="HOGENOM" id="CLU_000604_95_6_7"/>
<dbReference type="EMBL" id="CP002355">
    <property type="protein sequence ID" value="ADR34760.1"/>
    <property type="molecule type" value="Genomic_DNA"/>
</dbReference>
<keyword evidence="7 9" id="KW-1133">Transmembrane helix</keyword>
<evidence type="ECO:0000256" key="7">
    <source>
        <dbReference type="ARBA" id="ARBA00022989"/>
    </source>
</evidence>
<evidence type="ECO:0000256" key="8">
    <source>
        <dbReference type="ARBA" id="ARBA00023136"/>
    </source>
</evidence>
<dbReference type="CDD" id="cd18586">
    <property type="entry name" value="ABC_6TM_PrtD_like"/>
    <property type="match status" value="1"/>
</dbReference>
<comment type="subcellular location">
    <subcellularLocation>
        <location evidence="1">Cell membrane</location>
        <topology evidence="1">Multi-pass membrane protein</topology>
    </subcellularLocation>
</comment>
<sequence>MSNISKKNNENELKKTVLLLKKSFYFAGFVSLFINLLMLVPSLYMLQLYDRVLASRSQETLLMLTLIVVAMFAVMGTLEFVRSRILIRVGNKIDSQMSTRLFDAMFALANRYPGKATAQPLGDLTQIRQFLTGTPLFAFFDTPWMPIYIAIMFLFHPYFGWFAVFAVIVALSLTLINEKRTKAGLEASNRYYQSSQSFVQASLRNSEIIEAMGMHANVRRRWYSRYISFLNEQSNASDEAGLWSNLSKIIRMLMQSLVLGLGGYLAIVGELTPGMMIAGSIIMGRALAPIDLMTSTWKQFTSARIAYKRLGELLAEFPEPTRPTPLPAPKGFIDLEGIVVVPPGSQVPSLRGVSMSIKAGETVGVIGPSAAGKSSLARAMLGVWPCINGKVRIDNAELSHYDRGDLGSHIGYLPQDVELFDGTISENIARYEDPKPEMVVEAAQVAGVHEMILKLPKGYDTPIGPGGIALSGGQRQRIGLARAIYCYPKIVVLDEPNSNLDDVGERALVEVILELKKRLTTVVLITHRPSILGITDKIAFMREGQLQLFGSRDEVLAALAPKPQPIQEQQGAQS</sequence>
<evidence type="ECO:0000256" key="5">
    <source>
        <dbReference type="ARBA" id="ARBA00022741"/>
    </source>
</evidence>
<dbReference type="GO" id="GO:0005524">
    <property type="term" value="F:ATP binding"/>
    <property type="evidence" value="ECO:0007669"/>
    <property type="project" value="UniProtKB-KW"/>
</dbReference>
<dbReference type="Proteomes" id="UP000008721">
    <property type="component" value="Chromosome"/>
</dbReference>
<dbReference type="OrthoDB" id="9760168at2"/>
<dbReference type="eggNOG" id="COG4618">
    <property type="taxonomic scope" value="Bacteria"/>
</dbReference>
<dbReference type="FunFam" id="3.40.50.300:FF:001444">
    <property type="entry name" value="ABC transporter ATP-binding protein"/>
    <property type="match status" value="1"/>
</dbReference>
<dbReference type="InterPro" id="IPR003439">
    <property type="entry name" value="ABC_transporter-like_ATP-bd"/>
</dbReference>
<dbReference type="GO" id="GO:0030256">
    <property type="term" value="C:type I protein secretion system complex"/>
    <property type="evidence" value="ECO:0007669"/>
    <property type="project" value="InterPro"/>
</dbReference>
<keyword evidence="4 9" id="KW-0812">Transmembrane</keyword>
<dbReference type="GO" id="GO:0005886">
    <property type="term" value="C:plasma membrane"/>
    <property type="evidence" value="ECO:0007669"/>
    <property type="project" value="UniProtKB-SubCell"/>
</dbReference>
<dbReference type="InterPro" id="IPR039421">
    <property type="entry name" value="Type_1_exporter"/>
</dbReference>
<dbReference type="NCBIfam" id="TIGR01842">
    <property type="entry name" value="type_I_sec_PrtD"/>
    <property type="match status" value="1"/>
</dbReference>
<dbReference type="Pfam" id="PF00664">
    <property type="entry name" value="ABC_membrane"/>
    <property type="match status" value="1"/>
</dbReference>
<dbReference type="InterPro" id="IPR047957">
    <property type="entry name" value="ABC_AprD-like_6TM"/>
</dbReference>
<dbReference type="InterPro" id="IPR036640">
    <property type="entry name" value="ABC1_TM_sf"/>
</dbReference>
<keyword evidence="8 9" id="KW-0472">Membrane</keyword>
<evidence type="ECO:0000256" key="2">
    <source>
        <dbReference type="ARBA" id="ARBA00022448"/>
    </source>
</evidence>
<dbReference type="GO" id="GO:0016887">
    <property type="term" value="F:ATP hydrolysis activity"/>
    <property type="evidence" value="ECO:0007669"/>
    <property type="project" value="InterPro"/>
</dbReference>
<dbReference type="AlphaFoldDB" id="E4U2Z6"/>
<dbReference type="PANTHER" id="PTHR24221">
    <property type="entry name" value="ATP-BINDING CASSETTE SUB-FAMILY B"/>
    <property type="match status" value="1"/>
</dbReference>
<dbReference type="STRING" id="709032.Sulku_2100"/>
<evidence type="ECO:0000256" key="9">
    <source>
        <dbReference type="SAM" id="Phobius"/>
    </source>
</evidence>
<dbReference type="PROSITE" id="PS00211">
    <property type="entry name" value="ABC_TRANSPORTER_1"/>
    <property type="match status" value="1"/>
</dbReference>
<dbReference type="PANTHER" id="PTHR24221:SF248">
    <property type="entry name" value="ABC TRANSPORTER TRANSMEMBRANE REGION"/>
    <property type="match status" value="1"/>
</dbReference>
<dbReference type="RefSeq" id="WP_013460957.1">
    <property type="nucleotide sequence ID" value="NC_014762.1"/>
</dbReference>
<keyword evidence="2" id="KW-0813">Transport</keyword>
<dbReference type="InterPro" id="IPR003593">
    <property type="entry name" value="AAA+_ATPase"/>
</dbReference>
<dbReference type="GO" id="GO:0030253">
    <property type="term" value="P:protein secretion by the type I secretion system"/>
    <property type="evidence" value="ECO:0007669"/>
    <property type="project" value="InterPro"/>
</dbReference>
<dbReference type="PROSITE" id="PS50929">
    <property type="entry name" value="ABC_TM1F"/>
    <property type="match status" value="1"/>
</dbReference>
<dbReference type="SUPFAM" id="SSF90123">
    <property type="entry name" value="ABC transporter transmembrane region"/>
    <property type="match status" value="1"/>
</dbReference>
<proteinExistence type="predicted"/>
<accession>E4U2Z6</accession>
<dbReference type="Gene3D" id="1.20.1560.10">
    <property type="entry name" value="ABC transporter type 1, transmembrane domain"/>
    <property type="match status" value="1"/>
</dbReference>
<dbReference type="InterPro" id="IPR017871">
    <property type="entry name" value="ABC_transporter-like_CS"/>
</dbReference>
<dbReference type="GO" id="GO:0140359">
    <property type="term" value="F:ABC-type transporter activity"/>
    <property type="evidence" value="ECO:0007669"/>
    <property type="project" value="InterPro"/>
</dbReference>
<dbReference type="Pfam" id="PF00005">
    <property type="entry name" value="ABC_tran"/>
    <property type="match status" value="1"/>
</dbReference>
<keyword evidence="3" id="KW-1003">Cell membrane</keyword>
<name>E4U2Z6_SULKY</name>
<keyword evidence="13" id="KW-1185">Reference proteome</keyword>
<dbReference type="SUPFAM" id="SSF52540">
    <property type="entry name" value="P-loop containing nucleoside triphosphate hydrolases"/>
    <property type="match status" value="1"/>
</dbReference>
<feature type="domain" description="ABC transporter" evidence="10">
    <location>
        <begin position="333"/>
        <end position="568"/>
    </location>
</feature>
<feature type="transmembrane region" description="Helical" evidence="9">
    <location>
        <begin position="130"/>
        <end position="152"/>
    </location>
</feature>
<evidence type="ECO:0000256" key="1">
    <source>
        <dbReference type="ARBA" id="ARBA00004651"/>
    </source>
</evidence>
<evidence type="ECO:0000259" key="10">
    <source>
        <dbReference type="PROSITE" id="PS50893"/>
    </source>
</evidence>
<gene>
    <name evidence="12" type="ordered locus">Sulku_2100</name>
</gene>
<dbReference type="InterPro" id="IPR027417">
    <property type="entry name" value="P-loop_NTPase"/>
</dbReference>
<keyword evidence="5" id="KW-0547">Nucleotide-binding</keyword>
<evidence type="ECO:0000313" key="13">
    <source>
        <dbReference type="Proteomes" id="UP000008721"/>
    </source>
</evidence>
<dbReference type="CDD" id="cd03246">
    <property type="entry name" value="ABCC_Protease_Secretion"/>
    <property type="match status" value="1"/>
</dbReference>
<dbReference type="SMART" id="SM00382">
    <property type="entry name" value="AAA"/>
    <property type="match status" value="1"/>
</dbReference>
<dbReference type="InterPro" id="IPR010128">
    <property type="entry name" value="ATPase_T1SS_PrtD-like"/>
</dbReference>
<evidence type="ECO:0000256" key="4">
    <source>
        <dbReference type="ARBA" id="ARBA00022692"/>
    </source>
</evidence>
<protein>
    <submittedName>
        <fullName evidence="12">Type I secretion system ATPase</fullName>
    </submittedName>
</protein>
<dbReference type="PROSITE" id="PS50893">
    <property type="entry name" value="ABC_TRANSPORTER_2"/>
    <property type="match status" value="1"/>
</dbReference>
<feature type="transmembrane region" description="Helical" evidence="9">
    <location>
        <begin position="158"/>
        <end position="176"/>
    </location>
</feature>
<feature type="transmembrane region" description="Helical" evidence="9">
    <location>
        <begin position="257"/>
        <end position="283"/>
    </location>
</feature>
<evidence type="ECO:0000313" key="12">
    <source>
        <dbReference type="EMBL" id="ADR34760.1"/>
    </source>
</evidence>
<feature type="transmembrane region" description="Helical" evidence="9">
    <location>
        <begin position="61"/>
        <end position="81"/>
    </location>
</feature>
<dbReference type="KEGG" id="sku:Sulku_2100"/>
<feature type="domain" description="ABC transmembrane type-1" evidence="11">
    <location>
        <begin position="26"/>
        <end position="302"/>
    </location>
</feature>
<evidence type="ECO:0000256" key="3">
    <source>
        <dbReference type="ARBA" id="ARBA00022475"/>
    </source>
</evidence>
<evidence type="ECO:0000256" key="6">
    <source>
        <dbReference type="ARBA" id="ARBA00022840"/>
    </source>
</evidence>